<dbReference type="PROSITE" id="PS50977">
    <property type="entry name" value="HTH_TETR_2"/>
    <property type="match status" value="1"/>
</dbReference>
<dbReference type="InterPro" id="IPR050109">
    <property type="entry name" value="HTH-type_TetR-like_transc_reg"/>
</dbReference>
<dbReference type="Proteomes" id="UP001595698">
    <property type="component" value="Unassembled WGS sequence"/>
</dbReference>
<evidence type="ECO:0000256" key="1">
    <source>
        <dbReference type="ARBA" id="ARBA00023015"/>
    </source>
</evidence>
<keyword evidence="2 4" id="KW-0238">DNA-binding</keyword>
<keyword evidence="3" id="KW-0804">Transcription</keyword>
<proteinExistence type="predicted"/>
<dbReference type="EMBL" id="JBHSBC010000023">
    <property type="protein sequence ID" value="MFC3983277.1"/>
    <property type="molecule type" value="Genomic_DNA"/>
</dbReference>
<dbReference type="SUPFAM" id="SSF48498">
    <property type="entry name" value="Tetracyclin repressor-like, C-terminal domain"/>
    <property type="match status" value="1"/>
</dbReference>
<accession>A0ABV8F3N1</accession>
<evidence type="ECO:0000313" key="7">
    <source>
        <dbReference type="Proteomes" id="UP001595698"/>
    </source>
</evidence>
<reference evidence="7" key="1">
    <citation type="journal article" date="2019" name="Int. J. Syst. Evol. Microbiol.">
        <title>The Global Catalogue of Microorganisms (GCM) 10K type strain sequencing project: providing services to taxonomists for standard genome sequencing and annotation.</title>
        <authorList>
            <consortium name="The Broad Institute Genomics Platform"/>
            <consortium name="The Broad Institute Genome Sequencing Center for Infectious Disease"/>
            <person name="Wu L."/>
            <person name="Ma J."/>
        </authorList>
    </citation>
    <scope>NUCLEOTIDE SEQUENCE [LARGE SCALE GENOMIC DNA]</scope>
    <source>
        <strain evidence="7">TBRC 7912</strain>
    </source>
</reference>
<gene>
    <name evidence="6" type="ORF">ACFOYY_24320</name>
</gene>
<dbReference type="InterPro" id="IPR009057">
    <property type="entry name" value="Homeodomain-like_sf"/>
</dbReference>
<evidence type="ECO:0000256" key="4">
    <source>
        <dbReference type="PROSITE-ProRule" id="PRU00335"/>
    </source>
</evidence>
<dbReference type="InterPro" id="IPR001647">
    <property type="entry name" value="HTH_TetR"/>
</dbReference>
<dbReference type="Pfam" id="PF17932">
    <property type="entry name" value="TetR_C_24"/>
    <property type="match status" value="1"/>
</dbReference>
<dbReference type="InterPro" id="IPR041490">
    <property type="entry name" value="KstR2_TetR_C"/>
</dbReference>
<evidence type="ECO:0000256" key="2">
    <source>
        <dbReference type="ARBA" id="ARBA00023125"/>
    </source>
</evidence>
<dbReference type="Gene3D" id="1.10.357.10">
    <property type="entry name" value="Tetracycline Repressor, domain 2"/>
    <property type="match status" value="1"/>
</dbReference>
<evidence type="ECO:0000313" key="6">
    <source>
        <dbReference type="EMBL" id="MFC3983277.1"/>
    </source>
</evidence>
<dbReference type="Gene3D" id="1.10.10.60">
    <property type="entry name" value="Homeodomain-like"/>
    <property type="match status" value="1"/>
</dbReference>
<dbReference type="InterPro" id="IPR036271">
    <property type="entry name" value="Tet_transcr_reg_TetR-rel_C_sf"/>
</dbReference>
<protein>
    <submittedName>
        <fullName evidence="6">TetR/AcrR family transcriptional regulator</fullName>
    </submittedName>
</protein>
<dbReference type="PANTHER" id="PTHR30055:SF234">
    <property type="entry name" value="HTH-TYPE TRANSCRIPTIONAL REGULATOR BETI"/>
    <property type="match status" value="1"/>
</dbReference>
<sequence length="207" mass="22615">MRSKESGSPSRTRRARREDLIAAAVRVISQDGYPAASLERIAREAGTSKGTALYHFASKEELYQAVVTTLFEDGAAFMAERLRAAKTPTEKLRTYIETNLRFITLNPAHVGATQRIIENSGAVQVVQVEDAAAPLRRLLESGQASGEFAVFDAEVTALSIRTVIDGAAFYFLARPELDLDHHISEIVALFLRSVRPVPAAPTADSEE</sequence>
<dbReference type="PRINTS" id="PR00455">
    <property type="entry name" value="HTHTETR"/>
</dbReference>
<feature type="DNA-binding region" description="H-T-H motif" evidence="4">
    <location>
        <begin position="37"/>
        <end position="56"/>
    </location>
</feature>
<organism evidence="6 7">
    <name type="scientific">Streptosporangium jomthongense</name>
    <dbReference type="NCBI Taxonomy" id="1193683"/>
    <lineage>
        <taxon>Bacteria</taxon>
        <taxon>Bacillati</taxon>
        <taxon>Actinomycetota</taxon>
        <taxon>Actinomycetes</taxon>
        <taxon>Streptosporangiales</taxon>
        <taxon>Streptosporangiaceae</taxon>
        <taxon>Streptosporangium</taxon>
    </lineage>
</organism>
<evidence type="ECO:0000256" key="3">
    <source>
        <dbReference type="ARBA" id="ARBA00023163"/>
    </source>
</evidence>
<dbReference type="RefSeq" id="WP_386192313.1">
    <property type="nucleotide sequence ID" value="NZ_JBHSBC010000023.1"/>
</dbReference>
<keyword evidence="7" id="KW-1185">Reference proteome</keyword>
<name>A0ABV8F3N1_9ACTN</name>
<keyword evidence="1" id="KW-0805">Transcription regulation</keyword>
<dbReference type="PANTHER" id="PTHR30055">
    <property type="entry name" value="HTH-TYPE TRANSCRIPTIONAL REGULATOR RUTR"/>
    <property type="match status" value="1"/>
</dbReference>
<dbReference type="Pfam" id="PF00440">
    <property type="entry name" value="TetR_N"/>
    <property type="match status" value="1"/>
</dbReference>
<feature type="domain" description="HTH tetR-type" evidence="5">
    <location>
        <begin position="14"/>
        <end position="74"/>
    </location>
</feature>
<evidence type="ECO:0000259" key="5">
    <source>
        <dbReference type="PROSITE" id="PS50977"/>
    </source>
</evidence>
<dbReference type="SUPFAM" id="SSF46689">
    <property type="entry name" value="Homeodomain-like"/>
    <property type="match status" value="1"/>
</dbReference>
<comment type="caution">
    <text evidence="6">The sequence shown here is derived from an EMBL/GenBank/DDBJ whole genome shotgun (WGS) entry which is preliminary data.</text>
</comment>